<evidence type="ECO:0000313" key="1">
    <source>
        <dbReference type="EMBL" id="CEG38788.1"/>
    </source>
</evidence>
<name>A0A0P1ACY5_PLAHL</name>
<evidence type="ECO:0000313" key="2">
    <source>
        <dbReference type="Proteomes" id="UP000054928"/>
    </source>
</evidence>
<sequence>MMWNGCKKALCSLSLTTQHTICGFPDEGTVSLDTTRFSGPDLDSIEALPVAVPIRA</sequence>
<reference evidence="2" key="1">
    <citation type="submission" date="2014-09" db="EMBL/GenBank/DDBJ databases">
        <authorList>
            <person name="Sharma Rahul"/>
            <person name="Thines Marco"/>
        </authorList>
    </citation>
    <scope>NUCLEOTIDE SEQUENCE [LARGE SCALE GENOMIC DNA]</scope>
</reference>
<organism evidence="1 2">
    <name type="scientific">Plasmopara halstedii</name>
    <name type="common">Downy mildew of sunflower</name>
    <dbReference type="NCBI Taxonomy" id="4781"/>
    <lineage>
        <taxon>Eukaryota</taxon>
        <taxon>Sar</taxon>
        <taxon>Stramenopiles</taxon>
        <taxon>Oomycota</taxon>
        <taxon>Peronosporomycetes</taxon>
        <taxon>Peronosporales</taxon>
        <taxon>Peronosporaceae</taxon>
        <taxon>Plasmopara</taxon>
    </lineage>
</organism>
<dbReference type="EMBL" id="CCYD01000322">
    <property type="protein sequence ID" value="CEG38788.1"/>
    <property type="molecule type" value="Genomic_DNA"/>
</dbReference>
<dbReference type="Proteomes" id="UP000054928">
    <property type="component" value="Unassembled WGS sequence"/>
</dbReference>
<accession>A0A0P1ACY5</accession>
<keyword evidence="2" id="KW-1185">Reference proteome</keyword>
<dbReference type="RefSeq" id="XP_024575157.1">
    <property type="nucleotide sequence ID" value="XM_024724263.1"/>
</dbReference>
<proteinExistence type="predicted"/>
<dbReference type="GeneID" id="36403896"/>
<dbReference type="AlphaFoldDB" id="A0A0P1ACY5"/>
<protein>
    <submittedName>
        <fullName evidence="1">Uncharacterized protein</fullName>
    </submittedName>
</protein>